<organism evidence="3 4">
    <name type="scientific">Actinomadura coerulea</name>
    <dbReference type="NCBI Taxonomy" id="46159"/>
    <lineage>
        <taxon>Bacteria</taxon>
        <taxon>Bacillati</taxon>
        <taxon>Actinomycetota</taxon>
        <taxon>Actinomycetes</taxon>
        <taxon>Streptosporangiales</taxon>
        <taxon>Thermomonosporaceae</taxon>
        <taxon>Actinomadura</taxon>
    </lineage>
</organism>
<dbReference type="RefSeq" id="WP_185026628.1">
    <property type="nucleotide sequence ID" value="NZ_JACHMQ010000001.1"/>
</dbReference>
<keyword evidence="1" id="KW-0723">Serine/threonine-protein kinase</keyword>
<dbReference type="SUPFAM" id="SSF55874">
    <property type="entry name" value="ATPase domain of HSP90 chaperone/DNA topoisomerase II/histidine kinase"/>
    <property type="match status" value="1"/>
</dbReference>
<dbReference type="Gene3D" id="3.30.565.10">
    <property type="entry name" value="Histidine kinase-like ATPase, C-terminal domain"/>
    <property type="match status" value="1"/>
</dbReference>
<dbReference type="PANTHER" id="PTHR35526">
    <property type="entry name" value="ANTI-SIGMA-F FACTOR RSBW-RELATED"/>
    <property type="match status" value="1"/>
</dbReference>
<dbReference type="PANTHER" id="PTHR35526:SF3">
    <property type="entry name" value="ANTI-SIGMA-F FACTOR RSBW"/>
    <property type="match status" value="1"/>
</dbReference>
<keyword evidence="4" id="KW-1185">Reference proteome</keyword>
<dbReference type="Pfam" id="PF13581">
    <property type="entry name" value="HATPase_c_2"/>
    <property type="match status" value="1"/>
</dbReference>
<gene>
    <name evidence="3" type="ORF">BKA00_003666</name>
</gene>
<proteinExistence type="predicted"/>
<dbReference type="InterPro" id="IPR050267">
    <property type="entry name" value="Anti-sigma-factor_SerPK"/>
</dbReference>
<dbReference type="Proteomes" id="UP000546324">
    <property type="component" value="Unassembled WGS sequence"/>
</dbReference>
<evidence type="ECO:0000313" key="4">
    <source>
        <dbReference type="Proteomes" id="UP000546324"/>
    </source>
</evidence>
<evidence type="ECO:0000313" key="3">
    <source>
        <dbReference type="EMBL" id="MBB6396752.1"/>
    </source>
</evidence>
<name>A0A7X0KZT3_9ACTN</name>
<accession>A0A7X0KZT3</accession>
<dbReference type="InterPro" id="IPR036890">
    <property type="entry name" value="HATPase_C_sf"/>
</dbReference>
<evidence type="ECO:0000259" key="2">
    <source>
        <dbReference type="Pfam" id="PF13581"/>
    </source>
</evidence>
<evidence type="ECO:0000256" key="1">
    <source>
        <dbReference type="ARBA" id="ARBA00022527"/>
    </source>
</evidence>
<sequence>MFMPEKPQTVETTGSKLTDGAFPAWPLPPGPTAAAVARSIARSVLGELDMPPAAAEDAQTIISELATNAVVHGDRDRAEVWAYLSRHPSPRLTLKVFDAAPWRGAGAADPADAGPPVPGEPASDACGGRGLMLVNALTEEAGGCWGVHPTRGRLGPDPVPGKAVYFTVPLPAASVAVLPPPDPGPLPDRLRELAGARGLRSLVSLGEATVVHFGAGLWVWVKDGALLYELPGRGVIRHPPSDAVEVVEQVVRLSEEGAAGGPAPRSPSWDLC</sequence>
<reference evidence="3 4" key="1">
    <citation type="submission" date="2020-08" db="EMBL/GenBank/DDBJ databases">
        <title>Sequencing the genomes of 1000 actinobacteria strains.</title>
        <authorList>
            <person name="Klenk H.-P."/>
        </authorList>
    </citation>
    <scope>NUCLEOTIDE SEQUENCE [LARGE SCALE GENOMIC DNA]</scope>
    <source>
        <strain evidence="3 4">DSM 43675</strain>
    </source>
</reference>
<dbReference type="InterPro" id="IPR003594">
    <property type="entry name" value="HATPase_dom"/>
</dbReference>
<comment type="caution">
    <text evidence="3">The sequence shown here is derived from an EMBL/GenBank/DDBJ whole genome shotgun (WGS) entry which is preliminary data.</text>
</comment>
<keyword evidence="1" id="KW-0808">Transferase</keyword>
<feature type="domain" description="Histidine kinase/HSP90-like ATPase" evidence="2">
    <location>
        <begin position="29"/>
        <end position="140"/>
    </location>
</feature>
<dbReference type="GO" id="GO:0004674">
    <property type="term" value="F:protein serine/threonine kinase activity"/>
    <property type="evidence" value="ECO:0007669"/>
    <property type="project" value="UniProtKB-KW"/>
</dbReference>
<dbReference type="CDD" id="cd16936">
    <property type="entry name" value="HATPase_RsbW-like"/>
    <property type="match status" value="1"/>
</dbReference>
<keyword evidence="1" id="KW-0418">Kinase</keyword>
<protein>
    <submittedName>
        <fullName evidence="3">Anti-sigma regulatory factor (Ser/Thr protein kinase)</fullName>
    </submittedName>
</protein>
<dbReference type="AlphaFoldDB" id="A0A7X0KZT3"/>
<dbReference type="EMBL" id="JACHMQ010000001">
    <property type="protein sequence ID" value="MBB6396752.1"/>
    <property type="molecule type" value="Genomic_DNA"/>
</dbReference>